<comment type="caution">
    <text evidence="1">The sequence shown here is derived from an EMBL/GenBank/DDBJ whole genome shotgun (WGS) entry which is preliminary data.</text>
</comment>
<reference evidence="2" key="1">
    <citation type="submission" date="2016-02" db="EMBL/GenBank/DDBJ databases">
        <authorList>
            <person name="Kaur G."/>
            <person name="Nair G.R."/>
            <person name="Mayilraj S."/>
        </authorList>
    </citation>
    <scope>NUCLEOTIDE SEQUENCE [LARGE SCALE GENOMIC DNA]</scope>
    <source>
        <strain evidence="2">GA-15</strain>
    </source>
</reference>
<organism evidence="1 2">
    <name type="scientific">Corynebacterium stationis</name>
    <dbReference type="NCBI Taxonomy" id="1705"/>
    <lineage>
        <taxon>Bacteria</taxon>
        <taxon>Bacillati</taxon>
        <taxon>Actinomycetota</taxon>
        <taxon>Actinomycetes</taxon>
        <taxon>Mycobacteriales</taxon>
        <taxon>Corynebacteriaceae</taxon>
        <taxon>Corynebacterium</taxon>
    </lineage>
</organism>
<evidence type="ECO:0008006" key="3">
    <source>
        <dbReference type="Google" id="ProtNLM"/>
    </source>
</evidence>
<evidence type="ECO:0000313" key="1">
    <source>
        <dbReference type="EMBL" id="OAH29816.1"/>
    </source>
</evidence>
<accession>A0A177IML0</accession>
<dbReference type="AlphaFoldDB" id="A0A177IML0"/>
<dbReference type="Pfam" id="PF20373">
    <property type="entry name" value="DUF6668"/>
    <property type="match status" value="1"/>
</dbReference>
<sequence>MGAQPVVTKTLTRRVSMANNAGVPIATEPLHQGEQFSPLVWLVGAHGGAGTTSLAHAIAAFGDAGQQWPAEDEFPWTVIVARTTREGLEAAHDTALQAQAGKCGDCKVLGVILVADAPGKMPKAIEQRMTVLERVVPTIWTVDYHSSWRETLTKDRPQWSPLDDEPEPIERKWWQKNKTDHTPDTIPVAVQEMAEEIIDRARQAQKHL</sequence>
<dbReference type="OrthoDB" id="4549550at2"/>
<dbReference type="EMBL" id="LSTQ01000011">
    <property type="protein sequence ID" value="OAH29816.1"/>
    <property type="molecule type" value="Genomic_DNA"/>
</dbReference>
<dbReference type="Proteomes" id="UP000076947">
    <property type="component" value="Unassembled WGS sequence"/>
</dbReference>
<protein>
    <recommendedName>
        <fullName evidence="3">AAA family ATPase</fullName>
    </recommendedName>
</protein>
<keyword evidence="2" id="KW-1185">Reference proteome</keyword>
<name>A0A177IML0_9CORY</name>
<proteinExistence type="predicted"/>
<gene>
    <name evidence="1" type="ORF">AYJ05_11565</name>
</gene>
<evidence type="ECO:0000313" key="2">
    <source>
        <dbReference type="Proteomes" id="UP000076947"/>
    </source>
</evidence>
<dbReference type="InterPro" id="IPR046609">
    <property type="entry name" value="DUF6668"/>
</dbReference>